<proteinExistence type="predicted"/>
<feature type="domain" description="Helix-turn-helix" evidence="1">
    <location>
        <begin position="6"/>
        <end position="48"/>
    </location>
</feature>
<protein>
    <submittedName>
        <fullName evidence="2">Helix-turn-helix domain-containing protein</fullName>
    </submittedName>
</protein>
<name>A0ABZ2J512_9CHLR</name>
<dbReference type="InterPro" id="IPR009061">
    <property type="entry name" value="DNA-bd_dom_put_sf"/>
</dbReference>
<organism evidence="2 3">
    <name type="scientific">Candidatus Dehalogenimonas loeffleri</name>
    <dbReference type="NCBI Taxonomy" id="3127115"/>
    <lineage>
        <taxon>Bacteria</taxon>
        <taxon>Bacillati</taxon>
        <taxon>Chloroflexota</taxon>
        <taxon>Dehalococcoidia</taxon>
        <taxon>Dehalococcoidales</taxon>
        <taxon>Dehalococcoidaceae</taxon>
        <taxon>Dehalogenimonas</taxon>
    </lineage>
</organism>
<evidence type="ECO:0000259" key="1">
    <source>
        <dbReference type="Pfam" id="PF12728"/>
    </source>
</evidence>
<dbReference type="Gene3D" id="1.10.1660.10">
    <property type="match status" value="1"/>
</dbReference>
<dbReference type="SUPFAM" id="SSF46955">
    <property type="entry name" value="Putative DNA-binding domain"/>
    <property type="match status" value="1"/>
</dbReference>
<dbReference type="InterPro" id="IPR010093">
    <property type="entry name" value="SinI_DNA-bd"/>
</dbReference>
<dbReference type="Pfam" id="PF12728">
    <property type="entry name" value="HTH_17"/>
    <property type="match status" value="1"/>
</dbReference>
<dbReference type="SUPFAM" id="SSF46966">
    <property type="entry name" value="Spectrin repeat"/>
    <property type="match status" value="1"/>
</dbReference>
<keyword evidence="3" id="KW-1185">Reference proteome</keyword>
<dbReference type="Proteomes" id="UP001375370">
    <property type="component" value="Chromosome"/>
</dbReference>
<dbReference type="NCBIfam" id="TIGR01764">
    <property type="entry name" value="excise"/>
    <property type="match status" value="1"/>
</dbReference>
<reference evidence="2 3" key="1">
    <citation type="submission" date="2024-03" db="EMBL/GenBank/DDBJ databases">
        <title>A Dehalogenimonas Isolated from Estuarine Sediments Dihaloeliminates Chlorinated Alkanes.</title>
        <authorList>
            <person name="Yang Y."/>
            <person name="Wang H."/>
        </authorList>
    </citation>
    <scope>NUCLEOTIDE SEQUENCE [LARGE SCALE GENOMIC DNA]</scope>
    <source>
        <strain evidence="2 3">W</strain>
    </source>
</reference>
<dbReference type="RefSeq" id="WP_338738703.1">
    <property type="nucleotide sequence ID" value="NZ_CP146612.1"/>
</dbReference>
<sequence length="146" mass="16330">MSDTSMTIAQAAEKLNVSTRTIRRYIKAGRLKADLINGPFGEEYRIRELPDDLHKTEGVDKSGQTALDSHDPAAGASGDMLAVFRELQEKNLALAAQLGAATERVRHLEGQLKQLTDGKPPKSPWWQKWYADIKSRLNGRKKETEE</sequence>
<evidence type="ECO:0000313" key="3">
    <source>
        <dbReference type="Proteomes" id="UP001375370"/>
    </source>
</evidence>
<evidence type="ECO:0000313" key="2">
    <source>
        <dbReference type="EMBL" id="WWX25989.1"/>
    </source>
</evidence>
<gene>
    <name evidence="2" type="ORF">V8247_03225</name>
</gene>
<dbReference type="EMBL" id="CP146612">
    <property type="protein sequence ID" value="WWX25989.1"/>
    <property type="molecule type" value="Genomic_DNA"/>
</dbReference>
<accession>A0ABZ2J512</accession>
<dbReference type="InterPro" id="IPR041657">
    <property type="entry name" value="HTH_17"/>
</dbReference>